<gene>
    <name evidence="5" type="ORF">GTW51_16135</name>
</gene>
<feature type="domain" description="HTH luxR-type" evidence="4">
    <location>
        <begin position="17"/>
        <end position="82"/>
    </location>
</feature>
<keyword evidence="3" id="KW-0804">Transcription</keyword>
<evidence type="ECO:0000259" key="4">
    <source>
        <dbReference type="PROSITE" id="PS50043"/>
    </source>
</evidence>
<evidence type="ECO:0000256" key="1">
    <source>
        <dbReference type="ARBA" id="ARBA00023015"/>
    </source>
</evidence>
<name>A0A6L9ML63_9HYPH</name>
<evidence type="ECO:0000313" key="5">
    <source>
        <dbReference type="EMBL" id="NDV88230.1"/>
    </source>
</evidence>
<proteinExistence type="predicted"/>
<dbReference type="Pfam" id="PF00196">
    <property type="entry name" value="GerE"/>
    <property type="match status" value="1"/>
</dbReference>
<dbReference type="InterPro" id="IPR036388">
    <property type="entry name" value="WH-like_DNA-bd_sf"/>
</dbReference>
<reference evidence="5 6" key="1">
    <citation type="submission" date="2020-01" db="EMBL/GenBank/DDBJ databases">
        <title>Genomes of bacteria type strains.</title>
        <authorList>
            <person name="Chen J."/>
            <person name="Zhu S."/>
            <person name="Chen J."/>
        </authorList>
    </citation>
    <scope>NUCLEOTIDE SEQUENCE [LARGE SCALE GENOMIC DNA]</scope>
    <source>
        <strain evidence="5 6">KCTC 52919</strain>
    </source>
</reference>
<organism evidence="5 6">
    <name type="scientific">Aurantimonas aggregata</name>
    <dbReference type="NCBI Taxonomy" id="2047720"/>
    <lineage>
        <taxon>Bacteria</taxon>
        <taxon>Pseudomonadati</taxon>
        <taxon>Pseudomonadota</taxon>
        <taxon>Alphaproteobacteria</taxon>
        <taxon>Hyphomicrobiales</taxon>
        <taxon>Aurantimonadaceae</taxon>
        <taxon>Aurantimonas</taxon>
    </lineage>
</organism>
<dbReference type="CDD" id="cd06170">
    <property type="entry name" value="LuxR_C_like"/>
    <property type="match status" value="1"/>
</dbReference>
<dbReference type="PANTHER" id="PTHR44688">
    <property type="entry name" value="DNA-BINDING TRANSCRIPTIONAL ACTIVATOR DEVR_DOSR"/>
    <property type="match status" value="1"/>
</dbReference>
<comment type="caution">
    <text evidence="5">The sequence shown here is derived from an EMBL/GenBank/DDBJ whole genome shotgun (WGS) entry which is preliminary data.</text>
</comment>
<keyword evidence="6" id="KW-1185">Reference proteome</keyword>
<dbReference type="SUPFAM" id="SSF46894">
    <property type="entry name" value="C-terminal effector domain of the bipartite response regulators"/>
    <property type="match status" value="1"/>
</dbReference>
<dbReference type="GO" id="GO:0006355">
    <property type="term" value="P:regulation of DNA-templated transcription"/>
    <property type="evidence" value="ECO:0007669"/>
    <property type="project" value="InterPro"/>
</dbReference>
<dbReference type="GO" id="GO:0003677">
    <property type="term" value="F:DNA binding"/>
    <property type="evidence" value="ECO:0007669"/>
    <property type="project" value="UniProtKB-KW"/>
</dbReference>
<dbReference type="EMBL" id="JAAAMJ010000014">
    <property type="protein sequence ID" value="NDV88230.1"/>
    <property type="molecule type" value="Genomic_DNA"/>
</dbReference>
<dbReference type="RefSeq" id="WP_163045066.1">
    <property type="nucleotide sequence ID" value="NZ_JAAAMJ010000014.1"/>
</dbReference>
<dbReference type="InterPro" id="IPR000792">
    <property type="entry name" value="Tscrpt_reg_LuxR_C"/>
</dbReference>
<dbReference type="PROSITE" id="PS50043">
    <property type="entry name" value="HTH_LUXR_2"/>
    <property type="match status" value="1"/>
</dbReference>
<evidence type="ECO:0000256" key="2">
    <source>
        <dbReference type="ARBA" id="ARBA00023125"/>
    </source>
</evidence>
<keyword evidence="2" id="KW-0238">DNA-binding</keyword>
<dbReference type="AlphaFoldDB" id="A0A6L9ML63"/>
<accession>A0A6L9ML63</accession>
<dbReference type="Gene3D" id="1.10.10.10">
    <property type="entry name" value="Winged helix-like DNA-binding domain superfamily/Winged helix DNA-binding domain"/>
    <property type="match status" value="1"/>
</dbReference>
<sequence length="86" mass="9873">MLRLVAMYAHERLRHAPDPHAPSLSRREIECLSWLMHGKRVKDIAFQLNLSSAAIELYVKNARTKLKARTREQAIARAIMLGLLQP</sequence>
<dbReference type="Proteomes" id="UP000476332">
    <property type="component" value="Unassembled WGS sequence"/>
</dbReference>
<evidence type="ECO:0000256" key="3">
    <source>
        <dbReference type="ARBA" id="ARBA00023163"/>
    </source>
</evidence>
<evidence type="ECO:0000313" key="6">
    <source>
        <dbReference type="Proteomes" id="UP000476332"/>
    </source>
</evidence>
<keyword evidence="1" id="KW-0805">Transcription regulation</keyword>
<dbReference type="PRINTS" id="PR00038">
    <property type="entry name" value="HTHLUXR"/>
</dbReference>
<dbReference type="SMART" id="SM00421">
    <property type="entry name" value="HTH_LUXR"/>
    <property type="match status" value="1"/>
</dbReference>
<dbReference type="PANTHER" id="PTHR44688:SF25">
    <property type="entry name" value="HTH LUXR-TYPE DOMAIN-CONTAINING PROTEIN"/>
    <property type="match status" value="1"/>
</dbReference>
<dbReference type="InterPro" id="IPR016032">
    <property type="entry name" value="Sig_transdc_resp-reg_C-effctor"/>
</dbReference>
<protein>
    <recommendedName>
        <fullName evidence="4">HTH luxR-type domain-containing protein</fullName>
    </recommendedName>
</protein>